<dbReference type="AlphaFoldDB" id="A0A0J9GYW4"/>
<dbReference type="PATRIC" id="fig|1675527.3.peg.3803"/>
<dbReference type="EMBL" id="LFTY01000002">
    <property type="protein sequence ID" value="KMW58653.1"/>
    <property type="molecule type" value="Genomic_DNA"/>
</dbReference>
<sequence>MAWKLGTVHTSGALGKTVFLSQNAGDIDAVIQRLGLATDTALNHLVYGDLKDAEKGEKLLRKTLRRAALMLGAGGANT</sequence>
<name>A0A0J9GYW4_9RHOB</name>
<organism evidence="1 2">
    <name type="scientific">Candidatus Rhodobacter oscarellae</name>
    <dbReference type="NCBI Taxonomy" id="1675527"/>
    <lineage>
        <taxon>Bacteria</taxon>
        <taxon>Pseudomonadati</taxon>
        <taxon>Pseudomonadota</taxon>
        <taxon>Alphaproteobacteria</taxon>
        <taxon>Rhodobacterales</taxon>
        <taxon>Rhodobacter group</taxon>
        <taxon>Rhodobacter</taxon>
    </lineage>
</organism>
<keyword evidence="2" id="KW-1185">Reference proteome</keyword>
<comment type="caution">
    <text evidence="1">The sequence shown here is derived from an EMBL/GenBank/DDBJ whole genome shotgun (WGS) entry which is preliminary data.</text>
</comment>
<accession>A0A0J9GYW4</accession>
<dbReference type="Proteomes" id="UP000037178">
    <property type="component" value="Unassembled WGS sequence"/>
</dbReference>
<dbReference type="RefSeq" id="WP_049644240.1">
    <property type="nucleotide sequence ID" value="NZ_LFTY01000002.1"/>
</dbReference>
<proteinExistence type="predicted"/>
<reference evidence="1 2" key="1">
    <citation type="submission" date="2015-06" db="EMBL/GenBank/DDBJ databases">
        <title>Draft genome sequence of an Alphaproteobacteria species associated to the Mediterranean sponge Oscarella lobularis.</title>
        <authorList>
            <person name="Jourda C."/>
            <person name="Santini S."/>
            <person name="Claverie J.-M."/>
        </authorList>
    </citation>
    <scope>NUCLEOTIDE SEQUENCE [LARGE SCALE GENOMIC DNA]</scope>
    <source>
        <strain evidence="1">IGS</strain>
    </source>
</reference>
<evidence type="ECO:0000313" key="1">
    <source>
        <dbReference type="EMBL" id="KMW58653.1"/>
    </source>
</evidence>
<evidence type="ECO:0000313" key="2">
    <source>
        <dbReference type="Proteomes" id="UP000037178"/>
    </source>
</evidence>
<protein>
    <submittedName>
        <fullName evidence="1">Uncharacterized protein</fullName>
    </submittedName>
</protein>
<gene>
    <name evidence="1" type="ORF">AIOL_003631</name>
</gene>
<dbReference type="STRING" id="1675527.AIOL_003631"/>